<organism evidence="2">
    <name type="scientific">viral metagenome</name>
    <dbReference type="NCBI Taxonomy" id="1070528"/>
    <lineage>
        <taxon>unclassified sequences</taxon>
        <taxon>metagenomes</taxon>
        <taxon>organismal metagenomes</taxon>
    </lineage>
</organism>
<dbReference type="EMBL" id="MT143621">
    <property type="protein sequence ID" value="QJA98971.1"/>
    <property type="molecule type" value="Genomic_DNA"/>
</dbReference>
<protein>
    <submittedName>
        <fullName evidence="2">Uncharacterized protein</fullName>
    </submittedName>
</protein>
<accession>A0A6M3MA49</accession>
<dbReference type="EMBL" id="MT143879">
    <property type="protein sequence ID" value="QJB04304.1"/>
    <property type="molecule type" value="Genomic_DNA"/>
</dbReference>
<proteinExistence type="predicted"/>
<reference evidence="2" key="1">
    <citation type="submission" date="2020-03" db="EMBL/GenBank/DDBJ databases">
        <title>The deep terrestrial virosphere.</title>
        <authorList>
            <person name="Holmfeldt K."/>
            <person name="Nilsson E."/>
            <person name="Simone D."/>
            <person name="Lopez-Fernandez M."/>
            <person name="Wu X."/>
            <person name="de Brujin I."/>
            <person name="Lundin D."/>
            <person name="Andersson A."/>
            <person name="Bertilsson S."/>
            <person name="Dopson M."/>
        </authorList>
    </citation>
    <scope>NUCLEOTIDE SEQUENCE</scope>
    <source>
        <strain evidence="1">MM171A01422</strain>
        <strain evidence="2">MM171B00346</strain>
    </source>
</reference>
<evidence type="ECO:0000313" key="2">
    <source>
        <dbReference type="EMBL" id="QJB04304.1"/>
    </source>
</evidence>
<gene>
    <name evidence="1" type="ORF">MM171A01422_0004</name>
    <name evidence="2" type="ORF">MM171B00346_0016</name>
</gene>
<dbReference type="AlphaFoldDB" id="A0A6M3MA49"/>
<name>A0A6M3MA49_9ZZZZ</name>
<sequence>MSFQDKVKAIVASIRNELERIEMHAEPSEDGGPDYDTIDSLTDLIEGHVEDLRDLIEEILEEAEG</sequence>
<evidence type="ECO:0000313" key="1">
    <source>
        <dbReference type="EMBL" id="QJA98971.1"/>
    </source>
</evidence>